<dbReference type="EMBL" id="PEJP01000090">
    <property type="protein sequence ID" value="RYO27745.1"/>
    <property type="molecule type" value="Genomic_DNA"/>
</dbReference>
<keyword evidence="3" id="KW-1185">Reference proteome</keyword>
<feature type="region of interest" description="Disordered" evidence="1">
    <location>
        <begin position="831"/>
        <end position="860"/>
    </location>
</feature>
<dbReference type="Proteomes" id="UP000293823">
    <property type="component" value="Unassembled WGS sequence"/>
</dbReference>
<feature type="region of interest" description="Disordered" evidence="1">
    <location>
        <begin position="1"/>
        <end position="37"/>
    </location>
</feature>
<feature type="compositionally biased region" description="Polar residues" evidence="1">
    <location>
        <begin position="849"/>
        <end position="860"/>
    </location>
</feature>
<dbReference type="OrthoDB" id="3797629at2759"/>
<protein>
    <submittedName>
        <fullName evidence="2">Uncharacterized protein</fullName>
    </submittedName>
</protein>
<gene>
    <name evidence="2" type="ORF">AA0113_g12253</name>
</gene>
<evidence type="ECO:0000313" key="3">
    <source>
        <dbReference type="Proteomes" id="UP000293823"/>
    </source>
</evidence>
<proteinExistence type="predicted"/>
<reference evidence="3" key="1">
    <citation type="journal article" date="2019" name="bioRxiv">
        <title>Genomics, evolutionary history and diagnostics of the Alternaria alternata species group including apple and Asian pear pathotypes.</title>
        <authorList>
            <person name="Armitage A.D."/>
            <person name="Cockerton H.M."/>
            <person name="Sreenivasaprasad S."/>
            <person name="Woodhall J.W."/>
            <person name="Lane C.R."/>
            <person name="Harrison R.J."/>
            <person name="Clarkson J.P."/>
        </authorList>
    </citation>
    <scope>NUCLEOTIDE SEQUENCE [LARGE SCALE GENOMIC DNA]</scope>
    <source>
        <strain evidence="3">RGR 97.0016</strain>
    </source>
</reference>
<sequence>MVTKRRAPGSRTSSHRPLSKRPRKKQSARGNVDMAPAGAPRIELGSLELSNLVDSYSAERPQYFQVSLQGVHNEFMTGNRLESGYGIVKKLTTVTGVWMRPTASISDNDLPNWPITHDEYTADYRYLFQVDFDKEKIPAVMLTIPDHAVYPWLLSQRYPSSDTIVVRTALGNKPRFSRSCIVPRKDSLVVIKKYFACSHCGEPLRADAYVYCSRCNTVTHCACTESSDRQPFELRNNAFYDLDAKQVQCPTCTKSNDCGESYVKSQVVADSTSGSVMYVCMDLGSEYTKVSAAWGNDKTLTPSFKKVAGTPVSTVWVANNTNDDKPTVHVSDDRYAPTRLFDNLEVFQPIKTVLFQTRLQSKAKELGADITQMFQVLFENILEKLGLAHAPDLRNWANTANEGSSQTELRLSIALPSGLSMAQKQPVSNALYKAGLIFMTNLRVKDPTISVSVMLESEMAMLGTFESCKGEGHEPTKEGDYVIVVDCGGTSSDGSVHKYRENMNGWNYDCFMPSSCVSGTMNEVIQIIETYEELSAMDWKPITDWVVGATAGKEDANKIYAGLDIGKDWIPMHKENDDRFFNWVSKYCEQAKQIIGNNDCPNVRVILSGGALVHGDRSERCKAIFDEHLPGCDIINQSFTDNTTSLVLQGLEIHACQRDHTITRSPVTMLIEIDATLEQESKARKYVILMNKDDPLAGNGLMHKSQLSSREIMTHEVSWQGEEDCEIVYHATRKRAENLFIYNDLLVTSTIPKADRYTAARLTLSKPSENPHENLYVASSPNPHGRTILTELYVFDELDIDVMATPRHLLQRRAKLYASEMHPMDTHATDKHTTIDLEGGGGLQAPENRASSVAWQPGSS</sequence>
<name>A0A4Q4PXP7_9PLEO</name>
<evidence type="ECO:0000256" key="1">
    <source>
        <dbReference type="SAM" id="MobiDB-lite"/>
    </source>
</evidence>
<dbReference type="AlphaFoldDB" id="A0A4Q4PXP7"/>
<comment type="caution">
    <text evidence="2">The sequence shown here is derived from an EMBL/GenBank/DDBJ whole genome shotgun (WGS) entry which is preliminary data.</text>
</comment>
<evidence type="ECO:0000313" key="2">
    <source>
        <dbReference type="EMBL" id="RYO27745.1"/>
    </source>
</evidence>
<accession>A0A4Q4PXP7</accession>
<organism evidence="2 3">
    <name type="scientific">Alternaria arborescens</name>
    <dbReference type="NCBI Taxonomy" id="156630"/>
    <lineage>
        <taxon>Eukaryota</taxon>
        <taxon>Fungi</taxon>
        <taxon>Dikarya</taxon>
        <taxon>Ascomycota</taxon>
        <taxon>Pezizomycotina</taxon>
        <taxon>Dothideomycetes</taxon>
        <taxon>Pleosporomycetidae</taxon>
        <taxon>Pleosporales</taxon>
        <taxon>Pleosporineae</taxon>
        <taxon>Pleosporaceae</taxon>
        <taxon>Alternaria</taxon>
        <taxon>Alternaria sect. Alternaria</taxon>
    </lineage>
</organism>
<feature type="compositionally biased region" description="Basic residues" evidence="1">
    <location>
        <begin position="1"/>
        <end position="27"/>
    </location>
</feature>